<dbReference type="Proteomes" id="UP000515240">
    <property type="component" value="Chromosome"/>
</dbReference>
<keyword evidence="5" id="KW-1185">Reference proteome</keyword>
<evidence type="ECO:0000313" key="5">
    <source>
        <dbReference type="Proteomes" id="UP000515240"/>
    </source>
</evidence>
<dbReference type="InterPro" id="IPR029063">
    <property type="entry name" value="SAM-dependent_MTases_sf"/>
</dbReference>
<dbReference type="PANTHER" id="PTHR11579">
    <property type="entry name" value="PROTEIN-L-ISOASPARTATE O-METHYLTRANSFERASE"/>
    <property type="match status" value="1"/>
</dbReference>
<dbReference type="Pfam" id="PF01135">
    <property type="entry name" value="PCMT"/>
    <property type="match status" value="1"/>
</dbReference>
<evidence type="ECO:0000256" key="2">
    <source>
        <dbReference type="ARBA" id="ARBA00013346"/>
    </source>
</evidence>
<dbReference type="KEGG" id="cpis:HS961_14820"/>
<protein>
    <recommendedName>
        <fullName evidence="2">Protein-L-isoaspartate O-methyltransferase</fullName>
    </recommendedName>
    <alternativeName>
        <fullName evidence="3">Protein L-isoaspartyl methyltransferase</fullName>
    </alternativeName>
</protein>
<reference evidence="4 5" key="1">
    <citation type="journal article" date="2020" name="G3 (Bethesda)">
        <title>CeMbio - The Caenorhabditis elegans Microbiome Resource.</title>
        <authorList>
            <person name="Dirksen P."/>
            <person name="Assie A."/>
            <person name="Zimmermann J."/>
            <person name="Zhang F."/>
            <person name="Tietje A.M."/>
            <person name="Marsh S.A."/>
            <person name="Felix M.A."/>
            <person name="Shapira M."/>
            <person name="Kaleta C."/>
            <person name="Schulenburg H."/>
            <person name="Samuel B."/>
        </authorList>
    </citation>
    <scope>NUCLEOTIDE SEQUENCE [LARGE SCALE GENOMIC DNA]</scope>
    <source>
        <strain evidence="4 5">BIGb0172</strain>
    </source>
</reference>
<proteinExistence type="inferred from homology"/>
<name>A0A7G5EJ34_9BURK</name>
<dbReference type="AlphaFoldDB" id="A0A7G5EJ34"/>
<sequence>MSLPLNMSPSTDDKYRAARYNMVEQQVRPWSLGDQQVLELIGTLRREEFVPDGLQDMAFMDIQLPLLGDDGEVAIANGHCMLPPRVEARVLQDLKLQPHENVLEIGTGSGYMAALMSRLAKQVTSLEIEPALVELARANLHRAQIKNVDVVLEDGSNAQAIGGSYDVIVLSGSVYEVPPALLDKLKEGGRLIAFVGSEPMMRTTVYTRTQGKLTISQPWDTVVARLKGFAEAPRFKF</sequence>
<dbReference type="GO" id="GO:0005737">
    <property type="term" value="C:cytoplasm"/>
    <property type="evidence" value="ECO:0007669"/>
    <property type="project" value="TreeGrafter"/>
</dbReference>
<dbReference type="InterPro" id="IPR000682">
    <property type="entry name" value="PCMT"/>
</dbReference>
<accession>A0A7G5EJ34</accession>
<dbReference type="Gene3D" id="3.40.50.150">
    <property type="entry name" value="Vaccinia Virus protein VP39"/>
    <property type="match status" value="1"/>
</dbReference>
<keyword evidence="4" id="KW-0489">Methyltransferase</keyword>
<keyword evidence="4" id="KW-0808">Transferase</keyword>
<dbReference type="PANTHER" id="PTHR11579:SF18">
    <property type="entry name" value="PROTEIN-L-ISOASPARTATE O-METHYLTRANSFERASE"/>
    <property type="match status" value="1"/>
</dbReference>
<evidence type="ECO:0000256" key="3">
    <source>
        <dbReference type="ARBA" id="ARBA00030757"/>
    </source>
</evidence>
<dbReference type="GO" id="GO:0032259">
    <property type="term" value="P:methylation"/>
    <property type="evidence" value="ECO:0007669"/>
    <property type="project" value="UniProtKB-KW"/>
</dbReference>
<dbReference type="GO" id="GO:0004719">
    <property type="term" value="F:protein-L-isoaspartate (D-aspartate) O-methyltransferase activity"/>
    <property type="evidence" value="ECO:0007669"/>
    <property type="project" value="InterPro"/>
</dbReference>
<gene>
    <name evidence="4" type="ORF">HS961_14820</name>
</gene>
<dbReference type="CDD" id="cd02440">
    <property type="entry name" value="AdoMet_MTases"/>
    <property type="match status" value="1"/>
</dbReference>
<dbReference type="EMBL" id="CP058554">
    <property type="protein sequence ID" value="QMV74009.1"/>
    <property type="molecule type" value="Genomic_DNA"/>
</dbReference>
<evidence type="ECO:0000256" key="1">
    <source>
        <dbReference type="ARBA" id="ARBA00005369"/>
    </source>
</evidence>
<comment type="similarity">
    <text evidence="1">Belongs to the methyltransferase superfamily. L-isoaspartyl/D-aspartyl protein methyltransferase family.</text>
</comment>
<organism evidence="4 5">
    <name type="scientific">Comamonas piscis</name>
    <dbReference type="NCBI Taxonomy" id="1562974"/>
    <lineage>
        <taxon>Bacteria</taxon>
        <taxon>Pseudomonadati</taxon>
        <taxon>Pseudomonadota</taxon>
        <taxon>Betaproteobacteria</taxon>
        <taxon>Burkholderiales</taxon>
        <taxon>Comamonadaceae</taxon>
        <taxon>Comamonas</taxon>
    </lineage>
</organism>
<dbReference type="RefSeq" id="WP_182323244.1">
    <property type="nucleotide sequence ID" value="NZ_CP058554.1"/>
</dbReference>
<evidence type="ECO:0000313" key="4">
    <source>
        <dbReference type="EMBL" id="QMV74009.1"/>
    </source>
</evidence>
<dbReference type="SUPFAM" id="SSF53335">
    <property type="entry name" value="S-adenosyl-L-methionine-dependent methyltransferases"/>
    <property type="match status" value="1"/>
</dbReference>